<evidence type="ECO:0008006" key="3">
    <source>
        <dbReference type="Google" id="ProtNLM"/>
    </source>
</evidence>
<protein>
    <recommendedName>
        <fullName evidence="3">Phage major capsid protein</fullName>
    </recommendedName>
</protein>
<sequence length="298" mass="32768">MASPDLSLLSTQFRELGAPVFGKKVVEWDLRNQGIQVRTNVTMPQALVKLSAQGGPRPYREQDDFGNGPQFTERILTVNQTKQDWTFNPENFRNTILADTDGAPMPFWEMAVGQMSKEFLSSLMLNGLYGGTYNASGTTPAACVTGWGTIIAAEIAASNLIPVTGADITTSNAVAQVELVKNAVPVWMKQMGFTIYCSYSTFEKYATNYRTVNGFKFEPRITGDYPIDNSLAILKPVAWMGTSQRLIATIDNNLVLGTNVEAVSIYSTPYLDYLKNRITFPVGCQIQDLDAIVVSDQA</sequence>
<evidence type="ECO:0000313" key="1">
    <source>
        <dbReference type="EMBL" id="MFC4230588.1"/>
    </source>
</evidence>
<keyword evidence="2" id="KW-1185">Reference proteome</keyword>
<organism evidence="1 2">
    <name type="scientific">Parasediminibacterium paludis</name>
    <dbReference type="NCBI Taxonomy" id="908966"/>
    <lineage>
        <taxon>Bacteria</taxon>
        <taxon>Pseudomonadati</taxon>
        <taxon>Bacteroidota</taxon>
        <taxon>Chitinophagia</taxon>
        <taxon>Chitinophagales</taxon>
        <taxon>Chitinophagaceae</taxon>
        <taxon>Parasediminibacterium</taxon>
    </lineage>
</organism>
<gene>
    <name evidence="1" type="ORF">ACFOW1_01710</name>
</gene>
<accession>A0ABV8PTW8</accession>
<comment type="caution">
    <text evidence="1">The sequence shown here is derived from an EMBL/GenBank/DDBJ whole genome shotgun (WGS) entry which is preliminary data.</text>
</comment>
<dbReference type="Proteomes" id="UP001595906">
    <property type="component" value="Unassembled WGS sequence"/>
</dbReference>
<proteinExistence type="predicted"/>
<dbReference type="EMBL" id="JBHSDC010000002">
    <property type="protein sequence ID" value="MFC4230588.1"/>
    <property type="molecule type" value="Genomic_DNA"/>
</dbReference>
<dbReference type="RefSeq" id="WP_379011853.1">
    <property type="nucleotide sequence ID" value="NZ_JBHSDC010000002.1"/>
</dbReference>
<evidence type="ECO:0000313" key="2">
    <source>
        <dbReference type="Proteomes" id="UP001595906"/>
    </source>
</evidence>
<reference evidence="2" key="1">
    <citation type="journal article" date="2019" name="Int. J. Syst. Evol. Microbiol.">
        <title>The Global Catalogue of Microorganisms (GCM) 10K type strain sequencing project: providing services to taxonomists for standard genome sequencing and annotation.</title>
        <authorList>
            <consortium name="The Broad Institute Genomics Platform"/>
            <consortium name="The Broad Institute Genome Sequencing Center for Infectious Disease"/>
            <person name="Wu L."/>
            <person name="Ma J."/>
        </authorList>
    </citation>
    <scope>NUCLEOTIDE SEQUENCE [LARGE SCALE GENOMIC DNA]</scope>
    <source>
        <strain evidence="2">CECT 8010</strain>
    </source>
</reference>
<name>A0ABV8PTW8_9BACT</name>